<evidence type="ECO:0000313" key="2">
    <source>
        <dbReference type="Proteomes" id="UP000176629"/>
    </source>
</evidence>
<proteinExistence type="predicted"/>
<organism evidence="1 2">
    <name type="scientific">Candidatus Nomurabacteria bacterium RIFCSPLOWO2_01_FULL_40_18</name>
    <dbReference type="NCBI Taxonomy" id="1801773"/>
    <lineage>
        <taxon>Bacteria</taxon>
        <taxon>Candidatus Nomuraibacteriota</taxon>
    </lineage>
</organism>
<protein>
    <submittedName>
        <fullName evidence="1">Uncharacterized protein</fullName>
    </submittedName>
</protein>
<dbReference type="EMBL" id="MFUX01000001">
    <property type="protein sequence ID" value="OGI95123.1"/>
    <property type="molecule type" value="Genomic_DNA"/>
</dbReference>
<dbReference type="Proteomes" id="UP000176629">
    <property type="component" value="Unassembled WGS sequence"/>
</dbReference>
<sequence>MVMRNWSTDTKELEKTAEKFSIWKLEQLINFGLDGAKINLSDLKTYWGKIVIDPVKRKFLSMFV</sequence>
<dbReference type="STRING" id="1801773.A3A03_01730"/>
<reference evidence="1 2" key="1">
    <citation type="journal article" date="2016" name="Nat. Commun.">
        <title>Thousands of microbial genomes shed light on interconnected biogeochemical processes in an aquifer system.</title>
        <authorList>
            <person name="Anantharaman K."/>
            <person name="Brown C.T."/>
            <person name="Hug L.A."/>
            <person name="Sharon I."/>
            <person name="Castelle C.J."/>
            <person name="Probst A.J."/>
            <person name="Thomas B.C."/>
            <person name="Singh A."/>
            <person name="Wilkins M.J."/>
            <person name="Karaoz U."/>
            <person name="Brodie E.L."/>
            <person name="Williams K.H."/>
            <person name="Hubbard S.S."/>
            <person name="Banfield J.F."/>
        </authorList>
    </citation>
    <scope>NUCLEOTIDE SEQUENCE [LARGE SCALE GENOMIC DNA]</scope>
</reference>
<comment type="caution">
    <text evidence="1">The sequence shown here is derived from an EMBL/GenBank/DDBJ whole genome shotgun (WGS) entry which is preliminary data.</text>
</comment>
<accession>A0A1F6XM06</accession>
<dbReference type="AlphaFoldDB" id="A0A1F6XM06"/>
<gene>
    <name evidence="1" type="ORF">A3A03_01730</name>
</gene>
<evidence type="ECO:0000313" key="1">
    <source>
        <dbReference type="EMBL" id="OGI95123.1"/>
    </source>
</evidence>
<name>A0A1F6XM06_9BACT</name>